<proteinExistence type="inferred from homology"/>
<comment type="function">
    <text evidence="3">Catalyzes the reversible phosphorylation of S-methyl-5'-thioadenosine (MTA) to adenine and 5-methylthioribose-1-phosphate. Involved in the breakdown of MTA, a major by-product of polyamine biosynthesis. Responsible for the first step in the methionine salvage pathway after MTA has been generated from S-adenosylmethionine. Has broad substrate specificity with 6-aminopurine nucleosides as preferred substrates.</text>
</comment>
<dbReference type="Gene3D" id="3.40.50.1580">
    <property type="entry name" value="Nucleoside phosphorylase domain"/>
    <property type="match status" value="1"/>
</dbReference>
<dbReference type="EC" id="2.4.2.28" evidence="3"/>
<keyword evidence="6" id="KW-1185">Reference proteome</keyword>
<comment type="catalytic activity">
    <reaction evidence="3">
        <text>S-methyl-5'-thioadenosine + phosphate = 5-(methylsulfanyl)-alpha-D-ribose 1-phosphate + adenine</text>
        <dbReference type="Rhea" id="RHEA:11852"/>
        <dbReference type="ChEBI" id="CHEBI:16708"/>
        <dbReference type="ChEBI" id="CHEBI:17509"/>
        <dbReference type="ChEBI" id="CHEBI:43474"/>
        <dbReference type="ChEBI" id="CHEBI:58533"/>
        <dbReference type="EC" id="2.4.2.28"/>
    </reaction>
</comment>
<evidence type="ECO:0000313" key="5">
    <source>
        <dbReference type="EMBL" id="MDQ0464300.1"/>
    </source>
</evidence>
<feature type="site" description="Important for substrate specificity" evidence="3">
    <location>
        <position position="167"/>
    </location>
</feature>
<feature type="binding site" evidence="3">
    <location>
        <begin position="87"/>
        <end position="88"/>
    </location>
    <ligand>
        <name>phosphate</name>
        <dbReference type="ChEBI" id="CHEBI:43474"/>
    </ligand>
</feature>
<reference evidence="5 6" key="1">
    <citation type="submission" date="2023-07" db="EMBL/GenBank/DDBJ databases">
        <title>Genomic Encyclopedia of Type Strains, Phase IV (KMG-IV): sequencing the most valuable type-strain genomes for metagenomic binning, comparative biology and taxonomic classification.</title>
        <authorList>
            <person name="Goeker M."/>
        </authorList>
    </citation>
    <scope>NUCLEOTIDE SEQUENCE [LARGE SCALE GENOMIC DNA]</scope>
    <source>
        <strain evidence="5 6">DSM 18695</strain>
    </source>
</reference>
<dbReference type="InterPro" id="IPR000845">
    <property type="entry name" value="Nucleoside_phosphorylase_d"/>
</dbReference>
<keyword evidence="1 3" id="KW-0328">Glycosyltransferase</keyword>
<keyword evidence="3" id="KW-0660">Purine salvage</keyword>
<evidence type="ECO:0000256" key="3">
    <source>
        <dbReference type="HAMAP-Rule" id="MF_01963"/>
    </source>
</evidence>
<dbReference type="RefSeq" id="WP_307348882.1">
    <property type="nucleotide sequence ID" value="NZ_JAUSVS010000003.1"/>
</dbReference>
<dbReference type="HAMAP" id="MF_01963">
    <property type="entry name" value="MTAP"/>
    <property type="match status" value="1"/>
</dbReference>
<dbReference type="Proteomes" id="UP001228905">
    <property type="component" value="Unassembled WGS sequence"/>
</dbReference>
<dbReference type="InterPro" id="IPR010044">
    <property type="entry name" value="MTAP"/>
</dbReference>
<dbReference type="Pfam" id="PF01048">
    <property type="entry name" value="PNP_UDP_1"/>
    <property type="match status" value="1"/>
</dbReference>
<name>A0ABU0IQK8_9CAUL</name>
<gene>
    <name evidence="3" type="primary">mtnP</name>
    <name evidence="5" type="ORF">QO010_002081</name>
</gene>
<comment type="pathway">
    <text evidence="3">Amino-acid biosynthesis; L-methionine biosynthesis via salvage pathway; S-methyl-5-thio-alpha-D-ribose 1-phosphate from S-methyl-5'-thioadenosine (phosphorylase route): step 1/1.</text>
</comment>
<dbReference type="NCBIfam" id="TIGR01694">
    <property type="entry name" value="MTAP"/>
    <property type="match status" value="1"/>
</dbReference>
<organism evidence="5 6">
    <name type="scientific">Caulobacter ginsengisoli</name>
    <dbReference type="NCBI Taxonomy" id="400775"/>
    <lineage>
        <taxon>Bacteria</taxon>
        <taxon>Pseudomonadati</taxon>
        <taxon>Pseudomonadota</taxon>
        <taxon>Alphaproteobacteria</taxon>
        <taxon>Caulobacterales</taxon>
        <taxon>Caulobacteraceae</taxon>
        <taxon>Caulobacter</taxon>
    </lineage>
</organism>
<feature type="binding site" evidence="3">
    <location>
        <begin position="54"/>
        <end position="55"/>
    </location>
    <ligand>
        <name>phosphate</name>
        <dbReference type="ChEBI" id="CHEBI:43474"/>
    </ligand>
</feature>
<dbReference type="CDD" id="cd09010">
    <property type="entry name" value="MTAP_SsMTAPII_like_MTIP"/>
    <property type="match status" value="1"/>
</dbReference>
<sequence>MGGWVLGVIGGSGLYEIEGLANRRWVKADSPWGEPSDELLTGEIGDLKLVFLPRHGRGHRISPTEVNSRANIDVLKRAGCTDILSVSAVGSLREEYAPGDFALVDQYIDRTFARPKSFFGTGLVAHVSMADPTCPRLSGLAAAAGRAAGQTVAEAATLVVMEGPQFSTRAESELYRSWGADLIGMTAMPEAKLAREAELPYATLAMVTDYDCWREETAAVEVSAVMEVMAANADGARATIVRLAEALQDERPASPIDTCLDYAVVTSPSAWDPARLAKLDAIGARRFKDA</sequence>
<comment type="caution">
    <text evidence="5">The sequence shown here is derived from an EMBL/GenBank/DDBJ whole genome shotgun (WGS) entry which is preliminary data.</text>
</comment>
<dbReference type="SUPFAM" id="SSF53167">
    <property type="entry name" value="Purine and uridine phosphorylases"/>
    <property type="match status" value="1"/>
</dbReference>
<dbReference type="InterPro" id="IPR018099">
    <property type="entry name" value="Purine_phosphorylase-2_CS"/>
</dbReference>
<feature type="binding site" evidence="3">
    <location>
        <position position="186"/>
    </location>
    <ligand>
        <name>phosphate</name>
        <dbReference type="ChEBI" id="CHEBI:43474"/>
    </ligand>
</feature>
<evidence type="ECO:0000313" key="6">
    <source>
        <dbReference type="Proteomes" id="UP001228905"/>
    </source>
</evidence>
<protein>
    <recommendedName>
        <fullName evidence="3">S-methyl-5'-thioadenosine phosphorylase</fullName>
        <ecNumber evidence="3">2.4.2.28</ecNumber>
    </recommendedName>
    <alternativeName>
        <fullName evidence="3">5'-methylthioadenosine phosphorylase</fullName>
        <shortName evidence="3">MTA phosphorylase</shortName>
        <shortName evidence="3">MTAP</shortName>
    </alternativeName>
</protein>
<comment type="subunit">
    <text evidence="3">Homohexamer. Dimer of a homotrimer.</text>
</comment>
<dbReference type="EMBL" id="JAUSVS010000003">
    <property type="protein sequence ID" value="MDQ0464300.1"/>
    <property type="molecule type" value="Genomic_DNA"/>
</dbReference>
<evidence type="ECO:0000259" key="4">
    <source>
        <dbReference type="Pfam" id="PF01048"/>
    </source>
</evidence>
<feature type="binding site" evidence="3">
    <location>
        <begin position="209"/>
        <end position="211"/>
    </location>
    <ligand>
        <name>substrate</name>
    </ligand>
</feature>
<dbReference type="PANTHER" id="PTHR42679:SF2">
    <property type="entry name" value="S-METHYL-5'-THIOADENOSINE PHOSPHORYLASE"/>
    <property type="match status" value="1"/>
</dbReference>
<keyword evidence="2 3" id="KW-0808">Transferase</keyword>
<dbReference type="PROSITE" id="PS01240">
    <property type="entry name" value="PNP_MTAP_2"/>
    <property type="match status" value="1"/>
</dbReference>
<feature type="binding site" evidence="3">
    <location>
        <position position="12"/>
    </location>
    <ligand>
        <name>phosphate</name>
        <dbReference type="ChEBI" id="CHEBI:43474"/>
    </ligand>
</feature>
<feature type="site" description="Important for substrate specificity" evidence="3">
    <location>
        <position position="222"/>
    </location>
</feature>
<dbReference type="PANTHER" id="PTHR42679">
    <property type="entry name" value="S-METHYL-5'-THIOADENOSINE PHOSPHORYLASE"/>
    <property type="match status" value="1"/>
</dbReference>
<dbReference type="GO" id="GO:0017061">
    <property type="term" value="F:S-methyl-5-thioadenosine phosphorylase activity"/>
    <property type="evidence" value="ECO:0007669"/>
    <property type="project" value="UniProtKB-EC"/>
</dbReference>
<feature type="binding site" evidence="3">
    <location>
        <position position="185"/>
    </location>
    <ligand>
        <name>substrate</name>
    </ligand>
</feature>
<evidence type="ECO:0000256" key="1">
    <source>
        <dbReference type="ARBA" id="ARBA00022676"/>
    </source>
</evidence>
<accession>A0ABU0IQK8</accession>
<comment type="similarity">
    <text evidence="3">Belongs to the PNP/MTAP phosphorylase family. MTAP subfamily.</text>
</comment>
<dbReference type="InterPro" id="IPR035994">
    <property type="entry name" value="Nucleoside_phosphorylase_sf"/>
</dbReference>
<evidence type="ECO:0000256" key="2">
    <source>
        <dbReference type="ARBA" id="ARBA00022679"/>
    </source>
</evidence>
<feature type="domain" description="Nucleoside phosphorylase" evidence="4">
    <location>
        <begin position="6"/>
        <end position="233"/>
    </location>
</feature>